<keyword evidence="3" id="KW-1133">Transmembrane helix</keyword>
<keyword evidence="3" id="KW-0472">Membrane</keyword>
<name>A0ABX5MBB0_9PROT</name>
<protein>
    <submittedName>
        <fullName evidence="5">Pilus assembly protein FimV</fullName>
    </submittedName>
</protein>
<dbReference type="Gene3D" id="1.20.58.2200">
    <property type="match status" value="1"/>
</dbReference>
<dbReference type="Gene3D" id="3.10.350.10">
    <property type="entry name" value="LysM domain"/>
    <property type="match status" value="1"/>
</dbReference>
<dbReference type="EMBL" id="QICQ01000006">
    <property type="protein sequence ID" value="PXV83285.1"/>
    <property type="molecule type" value="Genomic_DNA"/>
</dbReference>
<organism evidence="5 6">
    <name type="scientific">Nitrosomonas eutropha</name>
    <dbReference type="NCBI Taxonomy" id="916"/>
    <lineage>
        <taxon>Bacteria</taxon>
        <taxon>Pseudomonadati</taxon>
        <taxon>Pseudomonadota</taxon>
        <taxon>Betaproteobacteria</taxon>
        <taxon>Nitrosomonadales</taxon>
        <taxon>Nitrosomonadaceae</taxon>
        <taxon>Nitrosomonas</taxon>
    </lineage>
</organism>
<evidence type="ECO:0000256" key="3">
    <source>
        <dbReference type="SAM" id="Phobius"/>
    </source>
</evidence>
<dbReference type="InterPro" id="IPR020012">
    <property type="entry name" value="LysM_FimV"/>
</dbReference>
<proteinExistence type="predicted"/>
<feature type="domain" description="FimV N-terminal" evidence="4">
    <location>
        <begin position="39"/>
        <end position="145"/>
    </location>
</feature>
<dbReference type="NCBIfam" id="TIGR03504">
    <property type="entry name" value="FimV_Cterm"/>
    <property type="match status" value="1"/>
</dbReference>
<evidence type="ECO:0000259" key="4">
    <source>
        <dbReference type="Pfam" id="PF25800"/>
    </source>
</evidence>
<dbReference type="Proteomes" id="UP000247780">
    <property type="component" value="Unassembled WGS sequence"/>
</dbReference>
<evidence type="ECO:0000256" key="1">
    <source>
        <dbReference type="SAM" id="Coils"/>
    </source>
</evidence>
<sequence length="798" mass="87112">MKDICVKIIDFRAEGISPGVLSKVFLIGMLASTWMVQAAGLGKLTVSSYFGQPLNAEIALESVTDKEIDSLSARLASPKIFQKTGVNLAPYHATLSVSVEKRADGHPYIRISSSQAINEPFLNLLIELSSSSGHLLREYNVLLDPAETQKAASAEPVVQSDRDKTGSVAATTAPGKTQLSVETTLPPAQTGGIYGPVIRGDTLSRIARQVSPDSVNLNQVLVALYRANRDAFLERNMNLLKVGVILRIPDESEISSVTTKEASREIAVQKESWNDYRQKIADLADNFSEKSDLKQSQTGKITTVSGESSVIGSNKSEEVLILSKGELLSDNHPLAKKAEDRTAQNYLYMMEEDAIAKERALQEANERVAILEQNVAKLQRLLELKGSTLESKAGIELEHTQHIPDLQAISTPAKQADIAVVGDSAETLGSVAGASENSTSPITIPAQSVKPASLSKPLQPVSPESGESDLMDTLLQHVDKNSKWAAAGLGVLLVIALGASLILRKRKQFGDPDCSDIYDYAEKDDKSMSSGMAKITSVDEHIEKPDEELIQRTVSTSESGDFNLTDTAGNQADVDLDLFFGGKQDEKATKPLFFTADSVSQTYAENETTLDESNELDNEIKTSTIEPDPAECQKGALIGAEEDVERKEDETSKQWIFTSYDDALEEKSDLVQAQDHSEVRASSHDAEHQIDFDLKLSEEKESTKDSQMMDELPELNSRLANIDLDLGDEPGEKPQAVNESSEVGTDMQWREVATKLDLARAYLEMDDNEGARDILEEVLREGDHEQQSAARLMLDKIS</sequence>
<comment type="caution">
    <text evidence="5">The sequence shown here is derived from an EMBL/GenBank/DDBJ whole genome shotgun (WGS) entry which is preliminary data.</text>
</comment>
<evidence type="ECO:0000313" key="6">
    <source>
        <dbReference type="Proteomes" id="UP000247780"/>
    </source>
</evidence>
<evidence type="ECO:0000256" key="2">
    <source>
        <dbReference type="SAM" id="MobiDB-lite"/>
    </source>
</evidence>
<keyword evidence="3" id="KW-0812">Transmembrane</keyword>
<dbReference type="InterPro" id="IPR036779">
    <property type="entry name" value="LysM_dom_sf"/>
</dbReference>
<feature type="region of interest" description="Disordered" evidence="2">
    <location>
        <begin position="448"/>
        <end position="468"/>
    </location>
</feature>
<dbReference type="CDD" id="cd00118">
    <property type="entry name" value="LysM"/>
    <property type="match status" value="1"/>
</dbReference>
<feature type="coiled-coil region" evidence="1">
    <location>
        <begin position="354"/>
        <end position="381"/>
    </location>
</feature>
<dbReference type="Pfam" id="PF25800">
    <property type="entry name" value="FimV_N"/>
    <property type="match status" value="1"/>
</dbReference>
<keyword evidence="6" id="KW-1185">Reference proteome</keyword>
<gene>
    <name evidence="5" type="ORF">C8R14_10626</name>
</gene>
<dbReference type="InterPro" id="IPR020011">
    <property type="entry name" value="FimV_C"/>
</dbReference>
<feature type="compositionally biased region" description="Polar residues" evidence="2">
    <location>
        <begin position="168"/>
        <end position="177"/>
    </location>
</feature>
<keyword evidence="1" id="KW-0175">Coiled coil</keyword>
<dbReference type="InterPro" id="IPR018392">
    <property type="entry name" value="LysM"/>
</dbReference>
<dbReference type="NCBIfam" id="TIGR03505">
    <property type="entry name" value="FimV_core"/>
    <property type="match status" value="1"/>
</dbReference>
<evidence type="ECO:0000313" key="5">
    <source>
        <dbReference type="EMBL" id="PXV83285.1"/>
    </source>
</evidence>
<dbReference type="InterPro" id="IPR038440">
    <property type="entry name" value="FimV_C_sf"/>
</dbReference>
<feature type="region of interest" description="Disordered" evidence="2">
    <location>
        <begin position="152"/>
        <end position="177"/>
    </location>
</feature>
<dbReference type="InterPro" id="IPR057840">
    <property type="entry name" value="FimV_N"/>
</dbReference>
<reference evidence="5 6" key="1">
    <citation type="submission" date="2018-04" db="EMBL/GenBank/DDBJ databases">
        <title>Active sludge and wastewater microbial communities from Klosterneuburg, Austria.</title>
        <authorList>
            <person name="Wagner M."/>
        </authorList>
    </citation>
    <scope>NUCLEOTIDE SEQUENCE [LARGE SCALE GENOMIC DNA]</scope>
    <source>
        <strain evidence="5 6">Nm 57</strain>
    </source>
</reference>
<accession>A0ABX5MBB0</accession>
<feature type="transmembrane region" description="Helical" evidence="3">
    <location>
        <begin position="484"/>
        <end position="503"/>
    </location>
</feature>